<evidence type="ECO:0000313" key="3">
    <source>
        <dbReference type="EMBL" id="EEH64312.1"/>
    </source>
</evidence>
<reference evidence="3 4" key="1">
    <citation type="submission" date="2009-01" db="EMBL/GenBank/DDBJ databases">
        <authorList>
            <person name="Qin X."/>
            <person name="Bachman B."/>
            <person name="Battles P."/>
            <person name="Bell A."/>
            <person name="Bess C."/>
            <person name="Bickham C."/>
            <person name="Chaboub L."/>
            <person name="Chen D."/>
            <person name="Coyle M."/>
            <person name="Deiros D.R."/>
            <person name="Dinh H."/>
            <person name="Forbes L."/>
            <person name="Fowler G."/>
            <person name="Francisco L."/>
            <person name="Fu Q."/>
            <person name="Gubbala S."/>
            <person name="Hale W."/>
            <person name="Han Y."/>
            <person name="Hemphill L."/>
            <person name="Highlander S.K."/>
            <person name="Hirani K."/>
            <person name="Hogues M."/>
            <person name="Jackson L."/>
            <person name="Jakkamsetti A."/>
            <person name="Javaid M."/>
            <person name="Jiang H."/>
            <person name="Korchina V."/>
            <person name="Kovar C."/>
            <person name="Lara F."/>
            <person name="Lee S."/>
            <person name="Mata R."/>
            <person name="Mathew T."/>
            <person name="Moen C."/>
            <person name="Morales K."/>
            <person name="Munidasa M."/>
            <person name="Nazareth L."/>
            <person name="Ngo R."/>
            <person name="Nguyen L."/>
            <person name="Okwuonu G."/>
            <person name="Ongeri F."/>
            <person name="Patil S."/>
            <person name="Petrosino J."/>
            <person name="Pham C."/>
            <person name="Pham P."/>
            <person name="Pu L.-L."/>
            <person name="Puazo M."/>
            <person name="Raj R."/>
            <person name="Reid J."/>
            <person name="Rouhana J."/>
            <person name="Saada N."/>
            <person name="Shang Y."/>
            <person name="Simmons D."/>
            <person name="Thornton R."/>
            <person name="Warren J."/>
            <person name="Weissenberger G."/>
            <person name="Zhang J."/>
            <person name="Zhang L."/>
            <person name="Zhou C."/>
            <person name="Zhu D."/>
            <person name="Muzny D."/>
            <person name="Worley K."/>
            <person name="Gibbs R."/>
        </authorList>
    </citation>
    <scope>NUCLEOTIDE SEQUENCE [LARGE SCALE GENOMIC DNA]</scope>
    <source>
        <strain evidence="3 4">DSM 15436</strain>
    </source>
</reference>
<keyword evidence="4" id="KW-1185">Reference proteome</keyword>
<sequence>MAKLGKTLEVEGIGDDVPRQLTLAVARLDLWSVAKIGFLLSVAGAIILDVVVLVIWLMLDAMHVFGAVEEFLTRIGADSFVSLLNYLHLPQVMSMATLVGVANIVLLTALSMLIALIYNLVATLVGGVRVTLMDE</sequence>
<dbReference type="Proteomes" id="UP000010301">
    <property type="component" value="Unassembled WGS sequence"/>
</dbReference>
<dbReference type="Pfam" id="PF12089">
    <property type="entry name" value="DUF3566"/>
    <property type="match status" value="1"/>
</dbReference>
<dbReference type="eggNOG" id="COG3266">
    <property type="taxonomic scope" value="Bacteria"/>
</dbReference>
<keyword evidence="1" id="KW-1133">Transmembrane helix</keyword>
<name>C0VY09_9ACTO</name>
<protein>
    <recommendedName>
        <fullName evidence="2">DUF3566 domain-containing protein</fullName>
    </recommendedName>
</protein>
<keyword evidence="1" id="KW-0812">Transmembrane</keyword>
<proteinExistence type="predicted"/>
<dbReference type="EMBL" id="ACFG01000004">
    <property type="protein sequence ID" value="EEH64312.1"/>
    <property type="molecule type" value="Genomic_DNA"/>
</dbReference>
<dbReference type="AlphaFoldDB" id="C0VY09"/>
<accession>C0VY09</accession>
<dbReference type="STRING" id="525245.HMPREF0044_0049"/>
<dbReference type="OrthoDB" id="3240216at2"/>
<gene>
    <name evidence="3" type="ORF">HMPREF0044_0049</name>
</gene>
<feature type="transmembrane region" description="Helical" evidence="1">
    <location>
        <begin position="95"/>
        <end position="121"/>
    </location>
</feature>
<organism evidence="3 4">
    <name type="scientific">Gleimia coleocanis DSM 15436</name>
    <dbReference type="NCBI Taxonomy" id="525245"/>
    <lineage>
        <taxon>Bacteria</taxon>
        <taxon>Bacillati</taxon>
        <taxon>Actinomycetota</taxon>
        <taxon>Actinomycetes</taxon>
        <taxon>Actinomycetales</taxon>
        <taxon>Actinomycetaceae</taxon>
        <taxon>Gleimia</taxon>
    </lineage>
</organism>
<dbReference type="RefSeq" id="WP_006547046.1">
    <property type="nucleotide sequence ID" value="NZ_DS999545.1"/>
</dbReference>
<evidence type="ECO:0000256" key="1">
    <source>
        <dbReference type="SAM" id="Phobius"/>
    </source>
</evidence>
<keyword evidence="1" id="KW-0472">Membrane</keyword>
<comment type="caution">
    <text evidence="3">The sequence shown here is derived from an EMBL/GenBank/DDBJ whole genome shotgun (WGS) entry which is preliminary data.</text>
</comment>
<dbReference type="HOGENOM" id="CLU_046697_4_1_11"/>
<feature type="domain" description="DUF3566" evidence="2">
    <location>
        <begin position="18"/>
        <end position="134"/>
    </location>
</feature>
<feature type="transmembrane region" description="Helical" evidence="1">
    <location>
        <begin position="36"/>
        <end position="59"/>
    </location>
</feature>
<evidence type="ECO:0000259" key="2">
    <source>
        <dbReference type="Pfam" id="PF12089"/>
    </source>
</evidence>
<evidence type="ECO:0000313" key="4">
    <source>
        <dbReference type="Proteomes" id="UP000010301"/>
    </source>
</evidence>
<dbReference type="InterPro" id="IPR021949">
    <property type="entry name" value="DUF3566_TM"/>
</dbReference>